<dbReference type="PANTHER" id="PTHR33116:SF86">
    <property type="entry name" value="REVERSE TRANSCRIPTASE DOMAIN-CONTAINING PROTEIN"/>
    <property type="match status" value="1"/>
</dbReference>
<dbReference type="OMA" id="WRACHAF"/>
<dbReference type="Gramene" id="evm.model.01.1007">
    <property type="protein sequence ID" value="cds.evm.model.01.1007"/>
    <property type="gene ID" value="evm.TU.01.1007"/>
</dbReference>
<reference evidence="1" key="1">
    <citation type="submission" date="2018-11" db="EMBL/GenBank/DDBJ databases">
        <authorList>
            <person name="Grassa J C."/>
        </authorList>
    </citation>
    <scope>NUCLEOTIDE SEQUENCE [LARGE SCALE GENOMIC DNA]</scope>
</reference>
<protein>
    <recommendedName>
        <fullName evidence="3">Reverse transcriptase</fullName>
    </recommendedName>
</protein>
<sequence length="324" mass="37135">MCPTMGQPGMVQPAFFHTASLFSLASQLSFAKARPPWLNRPLWFDNRSWSASLFSRPGRPYKLPLAGLPASLGQQNRVGQGRDKQELFSSIKEKVWKLLHSWNEKIFSMGGKEVLLKEVVQSIPTYAMSCFKLTKKFCNQLESMMANFWWGTNQNGTKIHWKRWNSLCKSKHEGGMGFRSFVHFNQALLAKQAWRIFDMPDSLLSRLLKHRYFSATSFLYANIGHSPSYTWQSICWGRELLIKGLRFKVGNGFNVAAGFDPWIPGQTNFKPVSFCGPSSMMVSSLITDNREWNLELLNDWFLPIDVDKILTIPLSFFAADDRLI</sequence>
<dbReference type="AlphaFoldDB" id="A0A803NF83"/>
<name>A0A803NF83_CANSA</name>
<dbReference type="EMBL" id="UZAU01000018">
    <property type="status" value="NOT_ANNOTATED_CDS"/>
    <property type="molecule type" value="Genomic_DNA"/>
</dbReference>
<proteinExistence type="predicted"/>
<organism evidence="1 2">
    <name type="scientific">Cannabis sativa</name>
    <name type="common">Hemp</name>
    <name type="synonym">Marijuana</name>
    <dbReference type="NCBI Taxonomy" id="3483"/>
    <lineage>
        <taxon>Eukaryota</taxon>
        <taxon>Viridiplantae</taxon>
        <taxon>Streptophyta</taxon>
        <taxon>Embryophyta</taxon>
        <taxon>Tracheophyta</taxon>
        <taxon>Spermatophyta</taxon>
        <taxon>Magnoliopsida</taxon>
        <taxon>eudicotyledons</taxon>
        <taxon>Gunneridae</taxon>
        <taxon>Pentapetalae</taxon>
        <taxon>rosids</taxon>
        <taxon>fabids</taxon>
        <taxon>Rosales</taxon>
        <taxon>Cannabaceae</taxon>
        <taxon>Cannabis</taxon>
    </lineage>
</organism>
<evidence type="ECO:0000313" key="1">
    <source>
        <dbReference type="EnsemblPlants" id="cds.evm.model.01.1007"/>
    </source>
</evidence>
<dbReference type="PANTHER" id="PTHR33116">
    <property type="entry name" value="REVERSE TRANSCRIPTASE ZINC-BINDING DOMAIN-CONTAINING PROTEIN-RELATED-RELATED"/>
    <property type="match status" value="1"/>
</dbReference>
<dbReference type="EnsemblPlants" id="evm.model.01.1007">
    <property type="protein sequence ID" value="cds.evm.model.01.1007"/>
    <property type="gene ID" value="evm.TU.01.1007"/>
</dbReference>
<evidence type="ECO:0008006" key="3">
    <source>
        <dbReference type="Google" id="ProtNLM"/>
    </source>
</evidence>
<reference evidence="1" key="2">
    <citation type="submission" date="2021-03" db="UniProtKB">
        <authorList>
            <consortium name="EnsemblPlants"/>
        </authorList>
    </citation>
    <scope>IDENTIFICATION</scope>
</reference>
<accession>A0A803NF83</accession>
<dbReference type="Proteomes" id="UP000596661">
    <property type="component" value="Chromosome 1"/>
</dbReference>
<keyword evidence="2" id="KW-1185">Reference proteome</keyword>
<evidence type="ECO:0000313" key="2">
    <source>
        <dbReference type="Proteomes" id="UP000596661"/>
    </source>
</evidence>